<feature type="region of interest" description="Disordered" evidence="1">
    <location>
        <begin position="248"/>
        <end position="356"/>
    </location>
</feature>
<name>A0A8S0S844_OLEEU</name>
<evidence type="ECO:0000313" key="3">
    <source>
        <dbReference type="EMBL" id="CAA2987285.1"/>
    </source>
</evidence>
<dbReference type="InterPro" id="IPR015410">
    <property type="entry name" value="DUF1985"/>
</dbReference>
<feature type="compositionally biased region" description="Basic and acidic residues" evidence="1">
    <location>
        <begin position="300"/>
        <end position="311"/>
    </location>
</feature>
<sequence>MEFEFLIPESARLQAHILQRSNLKYVKTVMDHFDERHREDFRNSFLGMQGHLLRFGLQEYALVTGLRCGAFLEGAEFDRLLERRRLKERYFKSNDKISLAQLQSAMARSSTPRADRYKLGLVLILERVFNAPDNNVGIHLSTLSIVGDLNLFFAYPWGRVGYRNLFHGFRGTWAKKFQKAKRRKEKEKEIMYTVHDFPISIQLHVYAKLRPTDAEVQQPYFSTLVPYDEHPVSILDDIAKIAVAPQFNASGGDGRDGGHAARKDSKDEAFEGGRSEEQTSRGDDEKGASGSDPDGEDSEDIGKSHSEDSSVGKDTCGGARDASSSPRPPRDPSPDRRSTTQARAVGTSAPGMSREGMEELLLDQIILFEM</sequence>
<feature type="domain" description="DUF1985" evidence="2">
    <location>
        <begin position="45"/>
        <end position="165"/>
    </location>
</feature>
<proteinExistence type="predicted"/>
<evidence type="ECO:0000256" key="1">
    <source>
        <dbReference type="SAM" id="MobiDB-lite"/>
    </source>
</evidence>
<dbReference type="Pfam" id="PF09331">
    <property type="entry name" value="DUF1985"/>
    <property type="match status" value="1"/>
</dbReference>
<dbReference type="Gramene" id="OE9A110801T1">
    <property type="protein sequence ID" value="OE9A110801C1"/>
    <property type="gene ID" value="OE9A110801"/>
</dbReference>
<feature type="compositionally biased region" description="Basic and acidic residues" evidence="1">
    <location>
        <begin position="328"/>
        <end position="338"/>
    </location>
</feature>
<keyword evidence="4" id="KW-1185">Reference proteome</keyword>
<feature type="compositionally biased region" description="Basic and acidic residues" evidence="1">
    <location>
        <begin position="253"/>
        <end position="287"/>
    </location>
</feature>
<comment type="caution">
    <text evidence="3">The sequence shown here is derived from an EMBL/GenBank/DDBJ whole genome shotgun (WGS) entry which is preliminary data.</text>
</comment>
<organism evidence="3 4">
    <name type="scientific">Olea europaea subsp. europaea</name>
    <dbReference type="NCBI Taxonomy" id="158383"/>
    <lineage>
        <taxon>Eukaryota</taxon>
        <taxon>Viridiplantae</taxon>
        <taxon>Streptophyta</taxon>
        <taxon>Embryophyta</taxon>
        <taxon>Tracheophyta</taxon>
        <taxon>Spermatophyta</taxon>
        <taxon>Magnoliopsida</taxon>
        <taxon>eudicotyledons</taxon>
        <taxon>Gunneridae</taxon>
        <taxon>Pentapetalae</taxon>
        <taxon>asterids</taxon>
        <taxon>lamiids</taxon>
        <taxon>Lamiales</taxon>
        <taxon>Oleaceae</taxon>
        <taxon>Oleeae</taxon>
        <taxon>Olea</taxon>
    </lineage>
</organism>
<protein>
    <recommendedName>
        <fullName evidence="2">DUF1985 domain-containing protein</fullName>
    </recommendedName>
</protein>
<dbReference type="EMBL" id="CACTIH010003912">
    <property type="protein sequence ID" value="CAA2987285.1"/>
    <property type="molecule type" value="Genomic_DNA"/>
</dbReference>
<evidence type="ECO:0000313" key="4">
    <source>
        <dbReference type="Proteomes" id="UP000594638"/>
    </source>
</evidence>
<gene>
    <name evidence="3" type="ORF">OLEA9_A110801</name>
</gene>
<evidence type="ECO:0000259" key="2">
    <source>
        <dbReference type="Pfam" id="PF09331"/>
    </source>
</evidence>
<accession>A0A8S0S844</accession>
<dbReference type="OrthoDB" id="1114298at2759"/>
<dbReference type="PANTHER" id="PTHR48449">
    <property type="entry name" value="DUF1985 DOMAIN-CONTAINING PROTEIN"/>
    <property type="match status" value="1"/>
</dbReference>
<dbReference type="AlphaFoldDB" id="A0A8S0S844"/>
<dbReference type="Proteomes" id="UP000594638">
    <property type="component" value="Unassembled WGS sequence"/>
</dbReference>
<reference evidence="3 4" key="1">
    <citation type="submission" date="2019-12" db="EMBL/GenBank/DDBJ databases">
        <authorList>
            <person name="Alioto T."/>
            <person name="Alioto T."/>
            <person name="Gomez Garrido J."/>
        </authorList>
    </citation>
    <scope>NUCLEOTIDE SEQUENCE [LARGE SCALE GENOMIC DNA]</scope>
</reference>
<dbReference type="PANTHER" id="PTHR48449:SF1">
    <property type="entry name" value="DUF1985 DOMAIN-CONTAINING PROTEIN"/>
    <property type="match status" value="1"/>
</dbReference>